<dbReference type="InterPro" id="IPR001789">
    <property type="entry name" value="Sig_transdc_resp-reg_receiver"/>
</dbReference>
<evidence type="ECO:0000259" key="4">
    <source>
        <dbReference type="PROSITE" id="PS50110"/>
    </source>
</evidence>
<dbReference type="CDD" id="cd00156">
    <property type="entry name" value="REC"/>
    <property type="match status" value="1"/>
</dbReference>
<dbReference type="PROSITE" id="PS50110">
    <property type="entry name" value="RESPONSE_REGULATORY"/>
    <property type="match status" value="1"/>
</dbReference>
<dbReference type="InterPro" id="IPR050595">
    <property type="entry name" value="Bact_response_regulator"/>
</dbReference>
<dbReference type="InterPro" id="IPR011006">
    <property type="entry name" value="CheY-like_superfamily"/>
</dbReference>
<dbReference type="PANTHER" id="PTHR44591:SF14">
    <property type="entry name" value="PROTEIN PILG"/>
    <property type="match status" value="1"/>
</dbReference>
<dbReference type="Proteomes" id="UP000177177">
    <property type="component" value="Unassembled WGS sequence"/>
</dbReference>
<keyword evidence="1 3" id="KW-0597">Phosphoprotein</keyword>
<dbReference type="AlphaFoldDB" id="A0A1G2KUU4"/>
<dbReference type="Gene3D" id="3.40.50.2300">
    <property type="match status" value="1"/>
</dbReference>
<dbReference type="PANTHER" id="PTHR44591">
    <property type="entry name" value="STRESS RESPONSE REGULATOR PROTEIN 1"/>
    <property type="match status" value="1"/>
</dbReference>
<evidence type="ECO:0000256" key="3">
    <source>
        <dbReference type="PROSITE-ProRule" id="PRU00169"/>
    </source>
</evidence>
<sequence length="128" mass="14063">MPGDIAKKKILLIEDDVFMGQLLGQALERAGFELIAAKTGTEGITKFQEGKPDIILLDLILPDQNGFDALRQIRRVPGGAEAKVLVLSNLARESQFEEAKRLGVVDYLVKVNFSLDEVLAKINETLAK</sequence>
<gene>
    <name evidence="5" type="ORF">A3C92_01715</name>
</gene>
<organism evidence="5 6">
    <name type="scientific">Candidatus Sungbacteria bacterium RIFCSPHIGHO2_02_FULL_53_17</name>
    <dbReference type="NCBI Taxonomy" id="1802275"/>
    <lineage>
        <taxon>Bacteria</taxon>
        <taxon>Candidatus Sungiibacteriota</taxon>
    </lineage>
</organism>
<evidence type="ECO:0000256" key="2">
    <source>
        <dbReference type="ARBA" id="ARBA00023012"/>
    </source>
</evidence>
<evidence type="ECO:0000256" key="1">
    <source>
        <dbReference type="ARBA" id="ARBA00022553"/>
    </source>
</evidence>
<dbReference type="EMBL" id="MHQN01000022">
    <property type="protein sequence ID" value="OHA03210.1"/>
    <property type="molecule type" value="Genomic_DNA"/>
</dbReference>
<feature type="domain" description="Response regulatory" evidence="4">
    <location>
        <begin position="9"/>
        <end position="125"/>
    </location>
</feature>
<proteinExistence type="predicted"/>
<dbReference type="Pfam" id="PF00072">
    <property type="entry name" value="Response_reg"/>
    <property type="match status" value="1"/>
</dbReference>
<evidence type="ECO:0000313" key="6">
    <source>
        <dbReference type="Proteomes" id="UP000177177"/>
    </source>
</evidence>
<dbReference type="SUPFAM" id="SSF52172">
    <property type="entry name" value="CheY-like"/>
    <property type="match status" value="1"/>
</dbReference>
<dbReference type="GO" id="GO:0000160">
    <property type="term" value="P:phosphorelay signal transduction system"/>
    <property type="evidence" value="ECO:0007669"/>
    <property type="project" value="UniProtKB-KW"/>
</dbReference>
<dbReference type="SMART" id="SM00448">
    <property type="entry name" value="REC"/>
    <property type="match status" value="1"/>
</dbReference>
<reference evidence="5 6" key="1">
    <citation type="journal article" date="2016" name="Nat. Commun.">
        <title>Thousands of microbial genomes shed light on interconnected biogeochemical processes in an aquifer system.</title>
        <authorList>
            <person name="Anantharaman K."/>
            <person name="Brown C.T."/>
            <person name="Hug L.A."/>
            <person name="Sharon I."/>
            <person name="Castelle C.J."/>
            <person name="Probst A.J."/>
            <person name="Thomas B.C."/>
            <person name="Singh A."/>
            <person name="Wilkins M.J."/>
            <person name="Karaoz U."/>
            <person name="Brodie E.L."/>
            <person name="Williams K.H."/>
            <person name="Hubbard S.S."/>
            <person name="Banfield J.F."/>
        </authorList>
    </citation>
    <scope>NUCLEOTIDE SEQUENCE [LARGE SCALE GENOMIC DNA]</scope>
</reference>
<feature type="modified residue" description="4-aspartylphosphate" evidence="3">
    <location>
        <position position="58"/>
    </location>
</feature>
<evidence type="ECO:0000313" key="5">
    <source>
        <dbReference type="EMBL" id="OHA03210.1"/>
    </source>
</evidence>
<comment type="caution">
    <text evidence="5">The sequence shown here is derived from an EMBL/GenBank/DDBJ whole genome shotgun (WGS) entry which is preliminary data.</text>
</comment>
<protein>
    <recommendedName>
        <fullName evidence="4">Response regulatory domain-containing protein</fullName>
    </recommendedName>
</protein>
<name>A0A1G2KUU4_9BACT</name>
<accession>A0A1G2KUU4</accession>
<keyword evidence="2" id="KW-0902">Two-component regulatory system</keyword>